<dbReference type="PANTHER" id="PTHR33116:SF78">
    <property type="entry name" value="OS12G0587133 PROTEIN"/>
    <property type="match status" value="1"/>
</dbReference>
<reference evidence="3" key="1">
    <citation type="journal article" date="2012" name="Nat. Biotechnol.">
        <title>Draft genome sequence of pigeonpea (Cajanus cajan), an orphan legume crop of resource-poor farmers.</title>
        <authorList>
            <person name="Varshney R.K."/>
            <person name="Chen W."/>
            <person name="Li Y."/>
            <person name="Bharti A.K."/>
            <person name="Saxena R.K."/>
            <person name="Schlueter J.A."/>
            <person name="Donoghue M.T."/>
            <person name="Azam S."/>
            <person name="Fan G."/>
            <person name="Whaley A.M."/>
            <person name="Farmer A.D."/>
            <person name="Sheridan J."/>
            <person name="Iwata A."/>
            <person name="Tuteja R."/>
            <person name="Penmetsa R.V."/>
            <person name="Wu W."/>
            <person name="Upadhyaya H.D."/>
            <person name="Yang S.P."/>
            <person name="Shah T."/>
            <person name="Saxena K.B."/>
            <person name="Michael T."/>
            <person name="McCombie W.R."/>
            <person name="Yang B."/>
            <person name="Zhang G."/>
            <person name="Yang H."/>
            <person name="Wang J."/>
            <person name="Spillane C."/>
            <person name="Cook D.R."/>
            <person name="May G.D."/>
            <person name="Xu X."/>
            <person name="Jackson S.A."/>
        </authorList>
    </citation>
    <scope>NUCLEOTIDE SEQUENCE [LARGE SCALE GENOMIC DNA]</scope>
</reference>
<protein>
    <submittedName>
        <fullName evidence="3">Ribonuclease H protein At1g65750 family</fullName>
    </submittedName>
</protein>
<sequence>METINTLMIQTIWGDSEDEYVEAPAVQAVGGMVCSWSKECFRLGRVFRGVGYLGVQGVWKQGDISIVIVNVYLPCDLTEKRNMWNEIKEIRSVSNISRWLVAGDFNEVRRDIERQGIRGASRRSQSTEFNEFIADMDLEEVRIVGRSFTWYKLNGTARSKLDRFLVSPEWVTQWSRSTQYILGRNVSDHCPIILKDVAQDWGPRPFRTVDCWLEDEGFRELVQKVWKTNTVGGWAAFKLKEKLKFLKREIKSWKETNLSNLQLKIQQVEERINSLDKKTIEFQSQRGLRQGDPLVPFLFVIVAEGLTSLMREATQKGMFKGYKVGKERVDVSLLQFADDTIFFGEATLNNVITVKSILRCYELVLGLKVNFFKSRCGAIETSSTNMVRFATILNCKILDIPFTYLGLHIRDNPRRKVMWKHVIHKLQKRLARGKNKLLSMAGRVCLINSVLSSLPIFYFSFYKMPRKVQKEVESIQRKFLWGEEQDHRKVAWVSWDKICRKKSQGGLGIKYLSLFNDSLLAKWRWHMYHDRSNLWVNVLESKYGRWVKLIEGDNKKDYSMWWRDLRKVCGGDCREQWFDKCMNWKVKNGKRTRFWEDRWIGQQILVEDYPRLYINSGQQQATIHNMGQWLEGG</sequence>
<evidence type="ECO:0000313" key="3">
    <source>
        <dbReference type="EMBL" id="KYP37647.1"/>
    </source>
</evidence>
<evidence type="ECO:0000259" key="2">
    <source>
        <dbReference type="Pfam" id="PF14529"/>
    </source>
</evidence>
<dbReference type="STRING" id="3821.A0A151R530"/>
<organism evidence="3 4">
    <name type="scientific">Cajanus cajan</name>
    <name type="common">Pigeon pea</name>
    <name type="synonym">Cajanus indicus</name>
    <dbReference type="NCBI Taxonomy" id="3821"/>
    <lineage>
        <taxon>Eukaryota</taxon>
        <taxon>Viridiplantae</taxon>
        <taxon>Streptophyta</taxon>
        <taxon>Embryophyta</taxon>
        <taxon>Tracheophyta</taxon>
        <taxon>Spermatophyta</taxon>
        <taxon>Magnoliopsida</taxon>
        <taxon>eudicotyledons</taxon>
        <taxon>Gunneridae</taxon>
        <taxon>Pentapetalae</taxon>
        <taxon>rosids</taxon>
        <taxon>fabids</taxon>
        <taxon>Fabales</taxon>
        <taxon>Fabaceae</taxon>
        <taxon>Papilionoideae</taxon>
        <taxon>50 kb inversion clade</taxon>
        <taxon>NPAAA clade</taxon>
        <taxon>indigoferoid/millettioid clade</taxon>
        <taxon>Phaseoleae</taxon>
        <taxon>Cajanus</taxon>
    </lineage>
</organism>
<dbReference type="Gramene" id="C.cajan_42384.t">
    <property type="protein sequence ID" value="C.cajan_42384.t"/>
    <property type="gene ID" value="C.cajan_42384"/>
</dbReference>
<proteinExistence type="predicted"/>
<dbReference type="Pfam" id="PF14529">
    <property type="entry name" value="Exo_endo_phos_2"/>
    <property type="match status" value="1"/>
</dbReference>
<feature type="domain" description="Endonuclease/exonuclease/phosphatase" evidence="2">
    <location>
        <begin position="66"/>
        <end position="193"/>
    </location>
</feature>
<dbReference type="InterPro" id="IPR005135">
    <property type="entry name" value="Endo/exonuclease/phosphatase"/>
</dbReference>
<dbReference type="Proteomes" id="UP000075243">
    <property type="component" value="Unassembled WGS sequence"/>
</dbReference>
<dbReference type="OMA" id="TIRMKEY"/>
<dbReference type="EMBL" id="KQ484084">
    <property type="protein sequence ID" value="KYP37647.1"/>
    <property type="molecule type" value="Genomic_DNA"/>
</dbReference>
<keyword evidence="1" id="KW-0175">Coiled coil</keyword>
<feature type="coiled-coil region" evidence="1">
    <location>
        <begin position="236"/>
        <end position="285"/>
    </location>
</feature>
<evidence type="ECO:0000256" key="1">
    <source>
        <dbReference type="SAM" id="Coils"/>
    </source>
</evidence>
<dbReference type="SUPFAM" id="SSF56219">
    <property type="entry name" value="DNase I-like"/>
    <property type="match status" value="1"/>
</dbReference>
<dbReference type="PANTHER" id="PTHR33116">
    <property type="entry name" value="REVERSE TRANSCRIPTASE ZINC-BINDING DOMAIN-CONTAINING PROTEIN-RELATED-RELATED"/>
    <property type="match status" value="1"/>
</dbReference>
<dbReference type="AlphaFoldDB" id="A0A151R530"/>
<gene>
    <name evidence="3" type="ORF">KK1_041155</name>
</gene>
<evidence type="ECO:0000313" key="4">
    <source>
        <dbReference type="Proteomes" id="UP000075243"/>
    </source>
</evidence>
<name>A0A151R530_CAJCA</name>
<keyword evidence="4" id="KW-1185">Reference proteome</keyword>
<dbReference type="Gene3D" id="3.60.10.10">
    <property type="entry name" value="Endonuclease/exonuclease/phosphatase"/>
    <property type="match status" value="1"/>
</dbReference>
<accession>A0A151R530</accession>
<dbReference type="InterPro" id="IPR036691">
    <property type="entry name" value="Endo/exonu/phosph_ase_sf"/>
</dbReference>
<dbReference type="GO" id="GO:0003824">
    <property type="term" value="F:catalytic activity"/>
    <property type="evidence" value="ECO:0007669"/>
    <property type="project" value="InterPro"/>
</dbReference>